<dbReference type="InterPro" id="IPR029058">
    <property type="entry name" value="AB_hydrolase_fold"/>
</dbReference>
<organism evidence="2 3">
    <name type="scientific">Chelatococcus albus</name>
    <dbReference type="NCBI Taxonomy" id="3047466"/>
    <lineage>
        <taxon>Bacteria</taxon>
        <taxon>Pseudomonadati</taxon>
        <taxon>Pseudomonadota</taxon>
        <taxon>Alphaproteobacteria</taxon>
        <taxon>Hyphomicrobiales</taxon>
        <taxon>Chelatococcaceae</taxon>
        <taxon>Chelatococcus</taxon>
    </lineage>
</organism>
<dbReference type="SUPFAM" id="SSF53474">
    <property type="entry name" value="alpha/beta-Hydrolases"/>
    <property type="match status" value="1"/>
</dbReference>
<sequence>MGSPASTLVIGGETFNIQIDGADCAPVLMLSNSLGTDLSMWDAQVAEWARHFRVLRYDSRGHGKSTAPDRPYSIAELGRDALNILDALGIAKAHWCGLSKGGMVGMWLATHAPERFGRVVLANTSAHMGPPDLWNGRIRTVRKDGMAGVVDAIIERWFTPGYRAQAPAALAAVRQVILATPPHGYAGCCSAIRDMDQREAIRAIALPTLVIVGSADPATPPAVGELIRERIANSQLVTLEAAHLSNLEQPEAFTQAVLRFLKG</sequence>
<comment type="caution">
    <text evidence="2">The sequence shown here is derived from an EMBL/GenBank/DDBJ whole genome shotgun (WGS) entry which is preliminary data.</text>
</comment>
<keyword evidence="3" id="KW-1185">Reference proteome</keyword>
<dbReference type="PRINTS" id="PR00111">
    <property type="entry name" value="ABHYDROLASE"/>
</dbReference>
<keyword evidence="2" id="KW-0378">Hydrolase</keyword>
<dbReference type="EC" id="3.1.1.24" evidence="2"/>
<evidence type="ECO:0000313" key="3">
    <source>
        <dbReference type="Proteomes" id="UP001321492"/>
    </source>
</evidence>
<dbReference type="InterPro" id="IPR050471">
    <property type="entry name" value="AB_hydrolase"/>
</dbReference>
<dbReference type="InterPro" id="IPR000073">
    <property type="entry name" value="AB_hydrolase_1"/>
</dbReference>
<gene>
    <name evidence="2" type="primary">pcaD</name>
    <name evidence="2" type="ORF">QNA08_09165</name>
</gene>
<protein>
    <submittedName>
        <fullName evidence="2">3-oxoadipate enol-lactonase</fullName>
        <ecNumber evidence="2">3.1.1.24</ecNumber>
    </submittedName>
</protein>
<feature type="domain" description="AB hydrolase-1" evidence="1">
    <location>
        <begin position="26"/>
        <end position="249"/>
    </location>
</feature>
<dbReference type="InterPro" id="IPR026968">
    <property type="entry name" value="PcaD/CatD"/>
</dbReference>
<name>A0ABT7AGB6_9HYPH</name>
<dbReference type="NCBIfam" id="TIGR02427">
    <property type="entry name" value="protocat_pcaD"/>
    <property type="match status" value="1"/>
</dbReference>
<dbReference type="PANTHER" id="PTHR43433">
    <property type="entry name" value="HYDROLASE, ALPHA/BETA FOLD FAMILY PROTEIN"/>
    <property type="match status" value="1"/>
</dbReference>
<dbReference type="PANTHER" id="PTHR43433:SF5">
    <property type="entry name" value="AB HYDROLASE-1 DOMAIN-CONTAINING PROTEIN"/>
    <property type="match status" value="1"/>
</dbReference>
<dbReference type="EMBL" id="JASJEV010000005">
    <property type="protein sequence ID" value="MDJ1158401.1"/>
    <property type="molecule type" value="Genomic_DNA"/>
</dbReference>
<dbReference type="Pfam" id="PF00561">
    <property type="entry name" value="Abhydrolase_1"/>
    <property type="match status" value="1"/>
</dbReference>
<dbReference type="Proteomes" id="UP001321492">
    <property type="component" value="Unassembled WGS sequence"/>
</dbReference>
<dbReference type="Gene3D" id="3.40.50.1820">
    <property type="entry name" value="alpha/beta hydrolase"/>
    <property type="match status" value="1"/>
</dbReference>
<evidence type="ECO:0000259" key="1">
    <source>
        <dbReference type="Pfam" id="PF00561"/>
    </source>
</evidence>
<dbReference type="GO" id="GO:0047570">
    <property type="term" value="F:3-oxoadipate enol-lactonase activity"/>
    <property type="evidence" value="ECO:0007669"/>
    <property type="project" value="UniProtKB-EC"/>
</dbReference>
<dbReference type="RefSeq" id="WP_283740401.1">
    <property type="nucleotide sequence ID" value="NZ_JASJEV010000005.1"/>
</dbReference>
<accession>A0ABT7AGB6</accession>
<evidence type="ECO:0000313" key="2">
    <source>
        <dbReference type="EMBL" id="MDJ1158401.1"/>
    </source>
</evidence>
<reference evidence="2 3" key="1">
    <citation type="submission" date="2023-05" db="EMBL/GenBank/DDBJ databases">
        <title>Chelatococcus sp. nov., a moderately thermophilic bacterium isolated from hot spring microbial mat.</title>
        <authorList>
            <person name="Hu C.-J."/>
            <person name="Li W.-J."/>
        </authorList>
    </citation>
    <scope>NUCLEOTIDE SEQUENCE [LARGE SCALE GENOMIC DNA]</scope>
    <source>
        <strain evidence="2 3">SYSU G07232</strain>
    </source>
</reference>
<proteinExistence type="predicted"/>